<keyword evidence="3" id="KW-0964">Secreted</keyword>
<dbReference type="PANTHER" id="PTHR11848">
    <property type="entry name" value="TGF-BETA FAMILY"/>
    <property type="match status" value="1"/>
</dbReference>
<evidence type="ECO:0000256" key="4">
    <source>
        <dbReference type="ARBA" id="ARBA00023030"/>
    </source>
</evidence>
<evidence type="ECO:0000313" key="9">
    <source>
        <dbReference type="Proteomes" id="UP001217089"/>
    </source>
</evidence>
<dbReference type="Proteomes" id="UP001217089">
    <property type="component" value="Unassembled WGS sequence"/>
</dbReference>
<dbReference type="EMBL" id="JARBDR010000214">
    <property type="protein sequence ID" value="KAJ8318421.1"/>
    <property type="molecule type" value="Genomic_DNA"/>
</dbReference>
<dbReference type="SUPFAM" id="SSF57501">
    <property type="entry name" value="Cystine-knot cytokines"/>
    <property type="match status" value="1"/>
</dbReference>
<evidence type="ECO:0000256" key="6">
    <source>
        <dbReference type="RuleBase" id="RU000354"/>
    </source>
</evidence>
<dbReference type="Pfam" id="PF00688">
    <property type="entry name" value="TGFb_propeptide"/>
    <property type="match status" value="1"/>
</dbReference>
<evidence type="ECO:0000259" key="7">
    <source>
        <dbReference type="PROSITE" id="PS51362"/>
    </source>
</evidence>
<dbReference type="InterPro" id="IPR001111">
    <property type="entry name" value="TGF-b_propeptide"/>
</dbReference>
<reference evidence="8 9" key="1">
    <citation type="submission" date="2022-12" db="EMBL/GenBank/DDBJ databases">
        <title>Chromosome-level genome of Tegillarca granosa.</title>
        <authorList>
            <person name="Kim J."/>
        </authorList>
    </citation>
    <scope>NUCLEOTIDE SEQUENCE [LARGE SCALE GENOMIC DNA]</scope>
    <source>
        <strain evidence="8">Teg-2019</strain>
        <tissue evidence="8">Adductor muscle</tissue>
    </source>
</reference>
<protein>
    <recommendedName>
        <fullName evidence="7">TGF-beta family profile domain-containing protein</fullName>
    </recommendedName>
</protein>
<evidence type="ECO:0000313" key="8">
    <source>
        <dbReference type="EMBL" id="KAJ8318421.1"/>
    </source>
</evidence>
<dbReference type="PANTHER" id="PTHR11848:SF307">
    <property type="entry name" value="BONE MORPHOGENETIC PROTEIN 10"/>
    <property type="match status" value="1"/>
</dbReference>
<dbReference type="PROSITE" id="PS00250">
    <property type="entry name" value="TGF_BETA_1"/>
    <property type="match status" value="1"/>
</dbReference>
<evidence type="ECO:0000256" key="2">
    <source>
        <dbReference type="ARBA" id="ARBA00006656"/>
    </source>
</evidence>
<dbReference type="SMART" id="SM00204">
    <property type="entry name" value="TGFB"/>
    <property type="match status" value="1"/>
</dbReference>
<dbReference type="Gene3D" id="2.60.120.970">
    <property type="match status" value="1"/>
</dbReference>
<name>A0ABQ9FNY9_TEGGR</name>
<keyword evidence="5" id="KW-1015">Disulfide bond</keyword>
<dbReference type="InterPro" id="IPR017948">
    <property type="entry name" value="TGFb_CS"/>
</dbReference>
<evidence type="ECO:0000256" key="5">
    <source>
        <dbReference type="ARBA" id="ARBA00023157"/>
    </source>
</evidence>
<dbReference type="PROSITE" id="PS51362">
    <property type="entry name" value="TGF_BETA_2"/>
    <property type="match status" value="1"/>
</dbReference>
<comment type="subcellular location">
    <subcellularLocation>
        <location evidence="1">Secreted</location>
    </subcellularLocation>
</comment>
<dbReference type="InterPro" id="IPR015615">
    <property type="entry name" value="TGF-beta-rel"/>
</dbReference>
<keyword evidence="9" id="KW-1185">Reference proteome</keyword>
<evidence type="ECO:0000256" key="3">
    <source>
        <dbReference type="ARBA" id="ARBA00022525"/>
    </source>
</evidence>
<dbReference type="Pfam" id="PF00019">
    <property type="entry name" value="TGF_beta"/>
    <property type="match status" value="1"/>
</dbReference>
<dbReference type="InterPro" id="IPR001839">
    <property type="entry name" value="TGF-b_C"/>
</dbReference>
<dbReference type="InterPro" id="IPR029034">
    <property type="entry name" value="Cystine-knot_cytokine"/>
</dbReference>
<proteinExistence type="inferred from homology"/>
<dbReference type="CDD" id="cd13767">
    <property type="entry name" value="TGF_beta_BMP9_like"/>
    <property type="match status" value="1"/>
</dbReference>
<accession>A0ABQ9FNY9</accession>
<keyword evidence="4 6" id="KW-0339">Growth factor</keyword>
<feature type="domain" description="TGF-beta family profile" evidence="7">
    <location>
        <begin position="243"/>
        <end position="355"/>
    </location>
</feature>
<evidence type="ECO:0000256" key="1">
    <source>
        <dbReference type="ARBA" id="ARBA00004613"/>
    </source>
</evidence>
<gene>
    <name evidence="8" type="ORF">KUTeg_003512</name>
</gene>
<sequence>MVIDGHPITYFLLKKTPKNPQPARQVLESKQLQQQQYIIRATQEPLVNGRSAAGRTTRVHTLIFNITSISTDEEIDLAEIRLYTLVEKDRNTYIGVDRKVSVFEVITFRRRHYRLIDSKHIYGRHSGWESFDVSSAVRRWVRNINSVQILEVRIESVFHSISLGEMDINTTPRGENEPLLVVFSNDYKLEKLRETERHELITHEMDSYDILHSQNSGDNNNITTYSNSDNINNENNNNNNSVRIKRRARRYSCKRQPMYVNFKDIHWDTWIIAPNGYQAYECSGKCFFPLQDNLSPTKHAIIQTLMQSAQPKKVTRACCVPTKLDPISILYIDEQGIITYKYRYEGMVVAECGCR</sequence>
<organism evidence="8 9">
    <name type="scientific">Tegillarca granosa</name>
    <name type="common">Malaysian cockle</name>
    <name type="synonym">Anadara granosa</name>
    <dbReference type="NCBI Taxonomy" id="220873"/>
    <lineage>
        <taxon>Eukaryota</taxon>
        <taxon>Metazoa</taxon>
        <taxon>Spiralia</taxon>
        <taxon>Lophotrochozoa</taxon>
        <taxon>Mollusca</taxon>
        <taxon>Bivalvia</taxon>
        <taxon>Autobranchia</taxon>
        <taxon>Pteriomorphia</taxon>
        <taxon>Arcoida</taxon>
        <taxon>Arcoidea</taxon>
        <taxon>Arcidae</taxon>
        <taxon>Tegillarca</taxon>
    </lineage>
</organism>
<dbReference type="Gene3D" id="2.10.90.10">
    <property type="entry name" value="Cystine-knot cytokines"/>
    <property type="match status" value="1"/>
</dbReference>
<comment type="similarity">
    <text evidence="2 6">Belongs to the TGF-beta family.</text>
</comment>
<comment type="caution">
    <text evidence="8">The sequence shown here is derived from an EMBL/GenBank/DDBJ whole genome shotgun (WGS) entry which is preliminary data.</text>
</comment>